<keyword evidence="4 9" id="KW-0378">Hydrolase</keyword>
<dbReference type="Gene3D" id="3.90.1640.30">
    <property type="match status" value="1"/>
</dbReference>
<feature type="domain" description="RecJ OB" evidence="8">
    <location>
        <begin position="467"/>
        <end position="563"/>
    </location>
</feature>
<proteinExistence type="inferred from homology"/>
<dbReference type="Pfam" id="PF02272">
    <property type="entry name" value="DHHA1"/>
    <property type="match status" value="1"/>
</dbReference>
<dbReference type="EMBL" id="JACHGB010000001">
    <property type="protein sequence ID" value="MBB5270224.1"/>
    <property type="molecule type" value="Genomic_DNA"/>
</dbReference>
<feature type="domain" description="DHHA1" evidence="7">
    <location>
        <begin position="356"/>
        <end position="452"/>
    </location>
</feature>
<dbReference type="SUPFAM" id="SSF64182">
    <property type="entry name" value="DHH phosphoesterases"/>
    <property type="match status" value="1"/>
</dbReference>
<evidence type="ECO:0000256" key="5">
    <source>
        <dbReference type="ARBA" id="ARBA00022839"/>
    </source>
</evidence>
<reference evidence="9 10" key="1">
    <citation type="submission" date="2020-08" db="EMBL/GenBank/DDBJ databases">
        <title>Genomic Encyclopedia of Type Strains, Phase IV (KMG-IV): sequencing the most valuable type-strain genomes for metagenomic binning, comparative biology and taxonomic classification.</title>
        <authorList>
            <person name="Goeker M."/>
        </authorList>
    </citation>
    <scope>NUCLEOTIDE SEQUENCE [LARGE SCALE GENOMIC DNA]</scope>
    <source>
        <strain evidence="9 10">DSM 29781</strain>
    </source>
</reference>
<evidence type="ECO:0000313" key="9">
    <source>
        <dbReference type="EMBL" id="MBB5270224.1"/>
    </source>
</evidence>
<dbReference type="Pfam" id="PF01368">
    <property type="entry name" value="DHH"/>
    <property type="match status" value="1"/>
</dbReference>
<dbReference type="GO" id="GO:0003676">
    <property type="term" value="F:nucleic acid binding"/>
    <property type="evidence" value="ECO:0007669"/>
    <property type="project" value="InterPro"/>
</dbReference>
<dbReference type="PANTHER" id="PTHR30255">
    <property type="entry name" value="SINGLE-STRANDED-DNA-SPECIFIC EXONUCLEASE RECJ"/>
    <property type="match status" value="1"/>
</dbReference>
<keyword evidence="5 9" id="KW-0269">Exonuclease</keyword>
<sequence>MSEIVARPVPEAARSALERAGVHPVLARLYAARGVDDSALLDPDLRGLLAPDGLRDIELAARLLAEAIDAGRPILIVADYDCDGATACAVAVRGLRMMGARVDYLVPNRFEHGYGLGPAIVELACAHPRLGRPALIVTVDNGIASVEGVARARELGIEVLVTDHHLPGERLPDAAAIVDPNRADCGFASKHLAGVGVMFYVLLALRARLRGMSRFAAGAEPPLQALLDLVALGTVADLVRLDRNNRLLVGAGLRRIRAGQACPGLLALFQAAGRATRTAGCGDLGFAIGPRINAAGRLEDITIGIECLLADDPERAAALAARLDAINRERRGIESDMREQAIADVGAPPPLQRTLVVCRDGWHEGVVGLVASRLKEIHHRPTVAFAPASGEPGMLRGSGRSIPGVHLRDTLDLVSKRHPDMIPRFGGHAMAAGLSLPAGALAAFAEAFEQAILESADPACFERSLLTDGPLAPAELGLELAEAIDRGVWGQGFPAPLFSDVVEVAGQRLVKDRHLKLDLRLAGRRIDAIAFGRTDPLPRRARIAYRLERNDYRGVAELQLVVEAAEPADDAQTPAPL</sequence>
<evidence type="ECO:0000256" key="4">
    <source>
        <dbReference type="ARBA" id="ARBA00022801"/>
    </source>
</evidence>
<dbReference type="InterPro" id="IPR004610">
    <property type="entry name" value="RecJ"/>
</dbReference>
<gene>
    <name evidence="9" type="ORF">HNQ70_000208</name>
</gene>
<dbReference type="InterPro" id="IPR003156">
    <property type="entry name" value="DHHA1_dom"/>
</dbReference>
<keyword evidence="10" id="KW-1185">Reference proteome</keyword>
<protein>
    <recommendedName>
        <fullName evidence="2">Single-stranded-DNA-specific exonuclease RecJ</fullName>
    </recommendedName>
</protein>
<dbReference type="RefSeq" id="WP_183963438.1">
    <property type="nucleotide sequence ID" value="NZ_BAABEW010000003.1"/>
</dbReference>
<accession>A0A7W8M7R0</accession>
<dbReference type="GO" id="GO:0008409">
    <property type="term" value="F:5'-3' exonuclease activity"/>
    <property type="evidence" value="ECO:0007669"/>
    <property type="project" value="InterPro"/>
</dbReference>
<dbReference type="InterPro" id="IPR038763">
    <property type="entry name" value="DHH_sf"/>
</dbReference>
<dbReference type="AlphaFoldDB" id="A0A7W8M7R0"/>
<dbReference type="NCBIfam" id="TIGR00644">
    <property type="entry name" value="recJ"/>
    <property type="match status" value="1"/>
</dbReference>
<evidence type="ECO:0000313" key="10">
    <source>
        <dbReference type="Proteomes" id="UP000532440"/>
    </source>
</evidence>
<name>A0A7W8M7R0_9BURK</name>
<evidence type="ECO:0000259" key="8">
    <source>
        <dbReference type="Pfam" id="PF17768"/>
    </source>
</evidence>
<evidence type="ECO:0000256" key="2">
    <source>
        <dbReference type="ARBA" id="ARBA00019841"/>
    </source>
</evidence>
<dbReference type="Proteomes" id="UP000532440">
    <property type="component" value="Unassembled WGS sequence"/>
</dbReference>
<dbReference type="Pfam" id="PF17768">
    <property type="entry name" value="RecJ_OB"/>
    <property type="match status" value="1"/>
</dbReference>
<evidence type="ECO:0000259" key="6">
    <source>
        <dbReference type="Pfam" id="PF01368"/>
    </source>
</evidence>
<comment type="caution">
    <text evidence="9">The sequence shown here is derived from an EMBL/GenBank/DDBJ whole genome shotgun (WGS) entry which is preliminary data.</text>
</comment>
<evidence type="ECO:0000259" key="7">
    <source>
        <dbReference type="Pfam" id="PF02272"/>
    </source>
</evidence>
<dbReference type="GO" id="GO:0006281">
    <property type="term" value="P:DNA repair"/>
    <property type="evidence" value="ECO:0007669"/>
    <property type="project" value="InterPro"/>
</dbReference>
<dbReference type="Gene3D" id="3.10.310.30">
    <property type="match status" value="1"/>
</dbReference>
<dbReference type="PANTHER" id="PTHR30255:SF2">
    <property type="entry name" value="SINGLE-STRANDED-DNA-SPECIFIC EXONUCLEASE RECJ"/>
    <property type="match status" value="1"/>
</dbReference>
<evidence type="ECO:0000256" key="1">
    <source>
        <dbReference type="ARBA" id="ARBA00005915"/>
    </source>
</evidence>
<feature type="domain" description="DDH" evidence="6">
    <location>
        <begin position="74"/>
        <end position="234"/>
    </location>
</feature>
<keyword evidence="3" id="KW-0540">Nuclease</keyword>
<dbReference type="GO" id="GO:0006310">
    <property type="term" value="P:DNA recombination"/>
    <property type="evidence" value="ECO:0007669"/>
    <property type="project" value="InterPro"/>
</dbReference>
<comment type="similarity">
    <text evidence="1">Belongs to the RecJ family.</text>
</comment>
<dbReference type="InterPro" id="IPR001667">
    <property type="entry name" value="DDH_dom"/>
</dbReference>
<dbReference type="InterPro" id="IPR041122">
    <property type="entry name" value="RecJ_OB"/>
</dbReference>
<evidence type="ECO:0000256" key="3">
    <source>
        <dbReference type="ARBA" id="ARBA00022722"/>
    </source>
</evidence>
<organism evidence="9 10">
    <name type="scientific">Quisquiliibacterium transsilvanicum</name>
    <dbReference type="NCBI Taxonomy" id="1549638"/>
    <lineage>
        <taxon>Bacteria</taxon>
        <taxon>Pseudomonadati</taxon>
        <taxon>Pseudomonadota</taxon>
        <taxon>Betaproteobacteria</taxon>
        <taxon>Burkholderiales</taxon>
        <taxon>Burkholderiaceae</taxon>
        <taxon>Quisquiliibacterium</taxon>
    </lineage>
</organism>
<dbReference type="InterPro" id="IPR051673">
    <property type="entry name" value="SSDNA_exonuclease_RecJ"/>
</dbReference>